<accession>A0A1Q6DWK4</accession>
<dbReference type="GO" id="GO:0015105">
    <property type="term" value="F:arsenite transmembrane transporter activity"/>
    <property type="evidence" value="ECO:0007669"/>
    <property type="project" value="TreeGrafter"/>
</dbReference>
<dbReference type="STRING" id="1903181.BTN85_1222"/>
<dbReference type="EMBL" id="MSDW01000001">
    <property type="protein sequence ID" value="OKY78723.1"/>
    <property type="molecule type" value="Genomic_DNA"/>
</dbReference>
<organism evidence="3 4">
    <name type="scientific">Methanohalarchaeum thermophilum</name>
    <dbReference type="NCBI Taxonomy" id="1903181"/>
    <lineage>
        <taxon>Archaea</taxon>
        <taxon>Methanobacteriati</taxon>
        <taxon>Methanobacteriota</taxon>
        <taxon>Methanonatronarchaeia</taxon>
        <taxon>Methanonatronarchaeales</taxon>
        <taxon>Methanonatronarchaeaceae</taxon>
        <taxon>Candidatus Methanohalarchaeum</taxon>
    </lineage>
</organism>
<dbReference type="GO" id="GO:0005886">
    <property type="term" value="C:plasma membrane"/>
    <property type="evidence" value="ECO:0007669"/>
    <property type="project" value="TreeGrafter"/>
</dbReference>
<dbReference type="Proteomes" id="UP000185744">
    <property type="component" value="Unassembled WGS sequence"/>
</dbReference>
<protein>
    <submittedName>
        <fullName evidence="3">Arsenite efflux pump ACR3</fullName>
    </submittedName>
</protein>
<dbReference type="InterPro" id="IPR004706">
    <property type="entry name" value="Arsenical-R_Acr3"/>
</dbReference>
<dbReference type="AlphaFoldDB" id="A0A1Q6DWK4"/>
<sequence length="130" mass="14098">MVRKYLLKKIGNLTIIGLLLTLILLFSFQGDIILNNPPHILLIAIPLTLLTFTIFSIAYCWLYLSNLDYKIAAPAAEIGASNFFELAVSVAISVLGINSGAALTTVVGVPVEVPLMLTLVAITNKTKKHF</sequence>
<evidence type="ECO:0000256" key="2">
    <source>
        <dbReference type="SAM" id="Phobius"/>
    </source>
</evidence>
<dbReference type="GO" id="GO:0015104">
    <property type="term" value="F:antimonite transmembrane transporter activity"/>
    <property type="evidence" value="ECO:0007669"/>
    <property type="project" value="TreeGrafter"/>
</dbReference>
<dbReference type="InterPro" id="IPR038770">
    <property type="entry name" value="Na+/solute_symporter_sf"/>
</dbReference>
<feature type="transmembrane region" description="Helical" evidence="2">
    <location>
        <begin position="71"/>
        <end position="95"/>
    </location>
</feature>
<evidence type="ECO:0000256" key="1">
    <source>
        <dbReference type="ARBA" id="ARBA00022448"/>
    </source>
</evidence>
<gene>
    <name evidence="3" type="ORF">BTN85_1222</name>
</gene>
<dbReference type="PANTHER" id="PTHR43057:SF1">
    <property type="entry name" value="ARSENICAL-RESISTANCE PROTEIN 3"/>
    <property type="match status" value="1"/>
</dbReference>
<evidence type="ECO:0000313" key="4">
    <source>
        <dbReference type="Proteomes" id="UP000185744"/>
    </source>
</evidence>
<dbReference type="PANTHER" id="PTHR43057">
    <property type="entry name" value="ARSENITE EFFLUX TRANSPORTER"/>
    <property type="match status" value="1"/>
</dbReference>
<dbReference type="InParanoid" id="A0A1Q6DWK4"/>
<keyword evidence="2" id="KW-1133">Transmembrane helix</keyword>
<keyword evidence="2" id="KW-0812">Transmembrane</keyword>
<evidence type="ECO:0000313" key="3">
    <source>
        <dbReference type="EMBL" id="OKY78723.1"/>
    </source>
</evidence>
<feature type="transmembrane region" description="Helical" evidence="2">
    <location>
        <begin position="101"/>
        <end position="122"/>
    </location>
</feature>
<name>A0A1Q6DWK4_METT1</name>
<keyword evidence="2" id="KW-0472">Membrane</keyword>
<feature type="transmembrane region" description="Helical" evidence="2">
    <location>
        <begin position="40"/>
        <end position="64"/>
    </location>
</feature>
<keyword evidence="1" id="KW-0813">Transport</keyword>
<dbReference type="GO" id="GO:0015297">
    <property type="term" value="F:antiporter activity"/>
    <property type="evidence" value="ECO:0007669"/>
    <property type="project" value="InterPro"/>
</dbReference>
<dbReference type="Gene3D" id="1.20.1530.20">
    <property type="match status" value="1"/>
</dbReference>
<proteinExistence type="predicted"/>
<comment type="caution">
    <text evidence="3">The sequence shown here is derived from an EMBL/GenBank/DDBJ whole genome shotgun (WGS) entry which is preliminary data.</text>
</comment>
<reference evidence="3" key="1">
    <citation type="submission" date="2016-12" db="EMBL/GenBank/DDBJ databases">
        <title>Discovery of methanogenic haloarchaea.</title>
        <authorList>
            <person name="Sorokin D.Y."/>
            <person name="Makarova K.S."/>
            <person name="Abbas B."/>
            <person name="Ferrer M."/>
            <person name="Golyshin P.N."/>
        </authorList>
    </citation>
    <scope>NUCLEOTIDE SEQUENCE [LARGE SCALE GENOMIC DNA]</scope>
    <source>
        <strain evidence="3">HMET1</strain>
    </source>
</reference>
<keyword evidence="4" id="KW-1185">Reference proteome</keyword>